<dbReference type="InterPro" id="IPR033904">
    <property type="entry name" value="Trans_IPPS_HH"/>
</dbReference>
<dbReference type="SFLD" id="SFLDG01018">
    <property type="entry name" value="Squalene/Phytoene_Synthase_Lik"/>
    <property type="match status" value="1"/>
</dbReference>
<dbReference type="CDD" id="cd00683">
    <property type="entry name" value="Trans_IPPS_HH"/>
    <property type="match status" value="1"/>
</dbReference>
<dbReference type="GO" id="GO:0051996">
    <property type="term" value="F:squalene synthase [NAD(P)H] activity"/>
    <property type="evidence" value="ECO:0007669"/>
    <property type="project" value="InterPro"/>
</dbReference>
<gene>
    <name evidence="2" type="ORF">EL17_11320</name>
</gene>
<evidence type="ECO:0000256" key="1">
    <source>
        <dbReference type="ARBA" id="ARBA00022679"/>
    </source>
</evidence>
<name>A0A074L0V6_9BACT</name>
<dbReference type="AlphaFoldDB" id="A0A074L0V6"/>
<dbReference type="Gene3D" id="1.10.600.10">
    <property type="entry name" value="Farnesyl Diphosphate Synthase"/>
    <property type="match status" value="1"/>
</dbReference>
<protein>
    <submittedName>
        <fullName evidence="2">Phytoene synthase</fullName>
    </submittedName>
</protein>
<dbReference type="RefSeq" id="WP_035074290.1">
    <property type="nucleotide sequence ID" value="NZ_JMIH01000021.1"/>
</dbReference>
<dbReference type="InterPro" id="IPR002060">
    <property type="entry name" value="Squ/phyt_synthse"/>
</dbReference>
<accession>A0A074L0V6</accession>
<proteinExistence type="predicted"/>
<dbReference type="OrthoDB" id="9787280at2"/>
<keyword evidence="3" id="KW-1185">Reference proteome</keyword>
<dbReference type="InterPro" id="IPR019845">
    <property type="entry name" value="Squalene/phytoene_synthase_CS"/>
</dbReference>
<dbReference type="GO" id="GO:0016117">
    <property type="term" value="P:carotenoid biosynthetic process"/>
    <property type="evidence" value="ECO:0007669"/>
    <property type="project" value="UniProtKB-ARBA"/>
</dbReference>
<dbReference type="SFLD" id="SFLDS00005">
    <property type="entry name" value="Isoprenoid_Synthase_Type_I"/>
    <property type="match status" value="1"/>
</dbReference>
<dbReference type="InterPro" id="IPR008949">
    <property type="entry name" value="Isoprenoid_synthase_dom_sf"/>
</dbReference>
<reference evidence="2 3" key="1">
    <citation type="submission" date="2014-04" db="EMBL/GenBank/DDBJ databases">
        <title>Characterization and application of a salt tolerant electro-active bacterium.</title>
        <authorList>
            <person name="Yang L."/>
            <person name="Wei S."/>
            <person name="Tay Q.X.M."/>
        </authorList>
    </citation>
    <scope>NUCLEOTIDE SEQUENCE [LARGE SCALE GENOMIC DNA]</scope>
    <source>
        <strain evidence="2 3">LY1</strain>
    </source>
</reference>
<dbReference type="SFLD" id="SFLDG01212">
    <property type="entry name" value="Phytoene_synthase_like"/>
    <property type="match status" value="1"/>
</dbReference>
<dbReference type="Proteomes" id="UP000027821">
    <property type="component" value="Unassembled WGS sequence"/>
</dbReference>
<dbReference type="GO" id="GO:0004311">
    <property type="term" value="F:geranylgeranyl diphosphate synthase activity"/>
    <property type="evidence" value="ECO:0007669"/>
    <property type="project" value="InterPro"/>
</dbReference>
<organism evidence="2 3">
    <name type="scientific">Anditalea andensis</name>
    <dbReference type="NCBI Taxonomy" id="1048983"/>
    <lineage>
        <taxon>Bacteria</taxon>
        <taxon>Pseudomonadati</taxon>
        <taxon>Bacteroidota</taxon>
        <taxon>Cytophagia</taxon>
        <taxon>Cytophagales</taxon>
        <taxon>Cytophagaceae</taxon>
        <taxon>Anditalea</taxon>
    </lineage>
</organism>
<dbReference type="SUPFAM" id="SSF48576">
    <property type="entry name" value="Terpenoid synthases"/>
    <property type="match status" value="1"/>
</dbReference>
<dbReference type="Pfam" id="PF00494">
    <property type="entry name" value="SQS_PSY"/>
    <property type="match status" value="1"/>
</dbReference>
<dbReference type="EMBL" id="JMIH01000021">
    <property type="protein sequence ID" value="KEO73488.1"/>
    <property type="molecule type" value="Genomic_DNA"/>
</dbReference>
<keyword evidence="1" id="KW-0808">Transferase</keyword>
<dbReference type="PANTHER" id="PTHR31480">
    <property type="entry name" value="BIFUNCTIONAL LYCOPENE CYCLASE/PHYTOENE SYNTHASE"/>
    <property type="match status" value="1"/>
</dbReference>
<dbReference type="STRING" id="1048983.EL17_11320"/>
<dbReference type="InterPro" id="IPR044843">
    <property type="entry name" value="Trans_IPPS_bact-type"/>
</dbReference>
<dbReference type="eggNOG" id="COG1562">
    <property type="taxonomic scope" value="Bacteria"/>
</dbReference>
<evidence type="ECO:0000313" key="2">
    <source>
        <dbReference type="EMBL" id="KEO73488.1"/>
    </source>
</evidence>
<sequence>MDAIALFNQTALECSKLITKRYSTSFTLGIRALDKKYHLPIYGIYGFVRYADEIVDTFHDYDKKSLLKHFREETQKAIDEKISFNPVLHAFQLIVNQYAIEYALIEAFLDSMEMDLEKTDYTPEGYRRYIYGSAEVVGLMCLRVFCEGNDTVYQSLKEPACKLGSAFQKVNFLRDMKSDYDERGRTYFPGLNYEKFNQTVKREIEADIAIDFSDALEGIKKLPAGARLGVYLAYKYYLKLFIKIRNLSPETIASTRIRIPNAIKLSLLLKTYCGVKLGLD</sequence>
<evidence type="ECO:0000313" key="3">
    <source>
        <dbReference type="Proteomes" id="UP000027821"/>
    </source>
</evidence>
<dbReference type="PROSITE" id="PS01045">
    <property type="entry name" value="SQUALEN_PHYTOEN_SYN_2"/>
    <property type="match status" value="1"/>
</dbReference>
<comment type="caution">
    <text evidence="2">The sequence shown here is derived from an EMBL/GenBank/DDBJ whole genome shotgun (WGS) entry which is preliminary data.</text>
</comment>